<organism evidence="3 4">
    <name type="scientific">Rhizobium alvei</name>
    <dbReference type="NCBI Taxonomy" id="1132659"/>
    <lineage>
        <taxon>Bacteria</taxon>
        <taxon>Pseudomonadati</taxon>
        <taxon>Pseudomonadota</taxon>
        <taxon>Alphaproteobacteria</taxon>
        <taxon>Hyphomicrobiales</taxon>
        <taxon>Rhizobiaceae</taxon>
        <taxon>Rhizobium/Agrobacterium group</taxon>
        <taxon>Rhizobium</taxon>
    </lineage>
</organism>
<dbReference type="PROSITE" id="PS50005">
    <property type="entry name" value="TPR"/>
    <property type="match status" value="1"/>
</dbReference>
<dbReference type="InterPro" id="IPR011990">
    <property type="entry name" value="TPR-like_helical_dom_sf"/>
</dbReference>
<protein>
    <submittedName>
        <fullName evidence="3">Sulfotransferase</fullName>
    </submittedName>
</protein>
<keyword evidence="2" id="KW-0802">TPR repeat</keyword>
<proteinExistence type="predicted"/>
<dbReference type="InterPro" id="IPR019734">
    <property type="entry name" value="TPR_rpt"/>
</dbReference>
<dbReference type="Gene3D" id="3.40.50.300">
    <property type="entry name" value="P-loop containing nucleotide triphosphate hydrolases"/>
    <property type="match status" value="1"/>
</dbReference>
<dbReference type="SMART" id="SM00028">
    <property type="entry name" value="TPR"/>
    <property type="match status" value="3"/>
</dbReference>
<keyword evidence="4" id="KW-1185">Reference proteome</keyword>
<dbReference type="Gene3D" id="1.25.40.10">
    <property type="entry name" value="Tetratricopeptide repeat domain"/>
    <property type="match status" value="1"/>
</dbReference>
<dbReference type="PANTHER" id="PTHR12788:SF10">
    <property type="entry name" value="PROTEIN-TYROSINE SULFOTRANSFERASE"/>
    <property type="match status" value="1"/>
</dbReference>
<evidence type="ECO:0000256" key="2">
    <source>
        <dbReference type="PROSITE-ProRule" id="PRU00339"/>
    </source>
</evidence>
<dbReference type="SUPFAM" id="SSF48452">
    <property type="entry name" value="TPR-like"/>
    <property type="match status" value="1"/>
</dbReference>
<dbReference type="InterPro" id="IPR027417">
    <property type="entry name" value="P-loop_NTPase"/>
</dbReference>
<keyword evidence="1" id="KW-0808">Transferase</keyword>
<sequence length="564" mass="63567">MTDPQTEKIRSAFATARRIRDASGGNPDLLDGLARMLATIGDACILQFDRLVRENKRPLAHELVEGFLDLNPGHTALREKLVASYQAVKRNDWAITHLKALTEIEPDNGHAFARLGMALIQERRVPEAIAANERAHELRPDDAGIANNLANLLLNRGEIERAQALITRAVATLPDNPVLLRSMALIAQEAGQLELARDSFLRLSQITPDNAETHRLLGLLTTYTHDHPHIRELEALGSRMAPDDPQSVPLGFALFRAYDAIGDDRAFDRLDQANLRKRSTLDYDVRADVERMRDFERIYSQERLERHRNAGDPSRAPIFIVGLPRSGTTLTEQILASHRDIHGAGELDLVHPLHSLLDQQFLIADGDFATEPTAEAFKILGRRYLDAIAPAMKDKPRNTDKMPVNFMLVGFIRLMLPNAKIIHCRRAPLSSCFSLYSSFLPSQAQRYSWDLNDIADYYLAYRELMDHWHDVAADAIFDFSYEALIANQEEQTRKLLDFLELDFDPACLDFHNTDRTVRTLSAGQVRKGLYKGADDRAWRYADGLQPLIERLEAAGIDIKPGSSF</sequence>
<dbReference type="Pfam" id="PF13469">
    <property type="entry name" value="Sulfotransfer_3"/>
    <property type="match status" value="1"/>
</dbReference>
<name>A0ABT8YL23_9HYPH</name>
<accession>A0ABT8YL23</accession>
<reference evidence="3" key="1">
    <citation type="journal article" date="2015" name="Int. J. Syst. Evol. Microbiol.">
        <title>Rhizobium alvei sp. nov., isolated from a freshwater river.</title>
        <authorList>
            <person name="Sheu S.Y."/>
            <person name="Huang H.W."/>
            <person name="Young C.C."/>
            <person name="Chen W.M."/>
        </authorList>
    </citation>
    <scope>NUCLEOTIDE SEQUENCE</scope>
    <source>
        <strain evidence="3">TNR-22</strain>
    </source>
</reference>
<evidence type="ECO:0000256" key="1">
    <source>
        <dbReference type="ARBA" id="ARBA00022679"/>
    </source>
</evidence>
<evidence type="ECO:0000313" key="3">
    <source>
        <dbReference type="EMBL" id="MDO6964316.1"/>
    </source>
</evidence>
<feature type="repeat" description="TPR" evidence="2">
    <location>
        <begin position="109"/>
        <end position="142"/>
    </location>
</feature>
<dbReference type="RefSeq" id="WP_304376239.1">
    <property type="nucleotide sequence ID" value="NZ_JAUOZU010000007.1"/>
</dbReference>
<dbReference type="PANTHER" id="PTHR12788">
    <property type="entry name" value="PROTEIN-TYROSINE SULFOTRANSFERASE 2"/>
    <property type="match status" value="1"/>
</dbReference>
<dbReference type="Pfam" id="PF14559">
    <property type="entry name" value="TPR_19"/>
    <property type="match status" value="1"/>
</dbReference>
<reference evidence="3" key="2">
    <citation type="submission" date="2023-07" db="EMBL/GenBank/DDBJ databases">
        <authorList>
            <person name="Shen H."/>
        </authorList>
    </citation>
    <scope>NUCLEOTIDE SEQUENCE</scope>
    <source>
        <strain evidence="3">TNR-22</strain>
    </source>
</reference>
<comment type="caution">
    <text evidence="3">The sequence shown here is derived from an EMBL/GenBank/DDBJ whole genome shotgun (WGS) entry which is preliminary data.</text>
</comment>
<dbReference type="EMBL" id="JAUOZU010000007">
    <property type="protein sequence ID" value="MDO6964316.1"/>
    <property type="molecule type" value="Genomic_DNA"/>
</dbReference>
<dbReference type="SUPFAM" id="SSF52540">
    <property type="entry name" value="P-loop containing nucleoside triphosphate hydrolases"/>
    <property type="match status" value="1"/>
</dbReference>
<dbReference type="InterPro" id="IPR026634">
    <property type="entry name" value="TPST-like"/>
</dbReference>
<gene>
    <name evidence="3" type="ORF">Q4481_10130</name>
</gene>
<dbReference type="Proteomes" id="UP001174932">
    <property type="component" value="Unassembled WGS sequence"/>
</dbReference>
<evidence type="ECO:0000313" key="4">
    <source>
        <dbReference type="Proteomes" id="UP001174932"/>
    </source>
</evidence>